<keyword evidence="3 6" id="KW-0645">Protease</keyword>
<dbReference type="PROSITE" id="PS00680">
    <property type="entry name" value="MAP_1"/>
    <property type="match status" value="1"/>
</dbReference>
<accession>A0A6V8LYI3</accession>
<dbReference type="Proteomes" id="UP000494245">
    <property type="component" value="Unassembled WGS sequence"/>
</dbReference>
<dbReference type="GO" id="GO:0070006">
    <property type="term" value="F:metalloaminopeptidase activity"/>
    <property type="evidence" value="ECO:0007669"/>
    <property type="project" value="UniProtKB-UniRule"/>
</dbReference>
<dbReference type="Pfam" id="PF00557">
    <property type="entry name" value="Peptidase_M24"/>
    <property type="match status" value="1"/>
</dbReference>
<dbReference type="PANTHER" id="PTHR43330">
    <property type="entry name" value="METHIONINE AMINOPEPTIDASE"/>
    <property type="match status" value="1"/>
</dbReference>
<dbReference type="SUPFAM" id="SSF55920">
    <property type="entry name" value="Creatinase/aminopeptidase"/>
    <property type="match status" value="1"/>
</dbReference>
<dbReference type="GO" id="GO:0005829">
    <property type="term" value="C:cytosol"/>
    <property type="evidence" value="ECO:0007669"/>
    <property type="project" value="TreeGrafter"/>
</dbReference>
<feature type="binding site" evidence="6">
    <location>
        <position position="238"/>
    </location>
    <ligand>
        <name>a divalent metal cation</name>
        <dbReference type="ChEBI" id="CHEBI:60240"/>
        <label>1</label>
    </ligand>
</feature>
<name>A0A6V8LYI3_9BACT</name>
<comment type="caution">
    <text evidence="9">The sequence shown here is derived from an EMBL/GenBank/DDBJ whole genome shotgun (WGS) entry which is preliminary data.</text>
</comment>
<evidence type="ECO:0000256" key="1">
    <source>
        <dbReference type="ARBA" id="ARBA00002521"/>
    </source>
</evidence>
<evidence type="ECO:0000256" key="4">
    <source>
        <dbReference type="ARBA" id="ARBA00022723"/>
    </source>
</evidence>
<evidence type="ECO:0000256" key="5">
    <source>
        <dbReference type="ARBA" id="ARBA00022801"/>
    </source>
</evidence>
<feature type="binding site" evidence="6">
    <location>
        <position position="82"/>
    </location>
    <ligand>
        <name>substrate</name>
    </ligand>
</feature>
<organism evidence="9 10">
    <name type="scientific">Fundidesulfovibrio magnetotacticus</name>
    <dbReference type="NCBI Taxonomy" id="2730080"/>
    <lineage>
        <taxon>Bacteria</taxon>
        <taxon>Pseudomonadati</taxon>
        <taxon>Thermodesulfobacteriota</taxon>
        <taxon>Desulfovibrionia</taxon>
        <taxon>Desulfovibrionales</taxon>
        <taxon>Desulfovibrionaceae</taxon>
        <taxon>Fundidesulfovibrio</taxon>
    </lineage>
</organism>
<keyword evidence="10" id="KW-1185">Reference proteome</keyword>
<reference evidence="9 10" key="1">
    <citation type="submission" date="2020-04" db="EMBL/GenBank/DDBJ databases">
        <authorList>
            <consortium name="Desulfovibrio sp. FSS-1 genome sequencing consortium"/>
            <person name="Shimoshige H."/>
            <person name="Kobayashi H."/>
            <person name="Maekawa T."/>
        </authorList>
    </citation>
    <scope>NUCLEOTIDE SEQUENCE [LARGE SCALE GENOMIC DNA]</scope>
    <source>
        <strain evidence="9 10">SIID29052-01</strain>
    </source>
</reference>
<feature type="binding site" evidence="6">
    <location>
        <position position="173"/>
    </location>
    <ligand>
        <name>a divalent metal cation</name>
        <dbReference type="ChEBI" id="CHEBI:60240"/>
        <label>2</label>
        <note>catalytic</note>
    </ligand>
</feature>
<dbReference type="PRINTS" id="PR00599">
    <property type="entry name" value="MAPEPTIDASE"/>
</dbReference>
<dbReference type="GO" id="GO:0006508">
    <property type="term" value="P:proteolysis"/>
    <property type="evidence" value="ECO:0007669"/>
    <property type="project" value="UniProtKB-KW"/>
</dbReference>
<feature type="domain" description="Peptidase M24" evidence="8">
    <location>
        <begin position="18"/>
        <end position="245"/>
    </location>
</feature>
<feature type="binding site" evidence="6">
    <location>
        <position position="110"/>
    </location>
    <ligand>
        <name>a divalent metal cation</name>
        <dbReference type="ChEBI" id="CHEBI:60240"/>
        <label>2</label>
        <note>catalytic</note>
    </ligand>
</feature>
<dbReference type="AlphaFoldDB" id="A0A6V8LYI3"/>
<keyword evidence="2 6" id="KW-0031">Aminopeptidase</keyword>
<dbReference type="EC" id="3.4.11.18" evidence="6 7"/>
<reference evidence="9 10" key="2">
    <citation type="submission" date="2020-05" db="EMBL/GenBank/DDBJ databases">
        <title>Draft genome sequence of Desulfovibrio sp. strainFSS-1.</title>
        <authorList>
            <person name="Shimoshige H."/>
            <person name="Kobayashi H."/>
            <person name="Maekawa T."/>
        </authorList>
    </citation>
    <scope>NUCLEOTIDE SEQUENCE [LARGE SCALE GENOMIC DNA]</scope>
    <source>
        <strain evidence="9 10">SIID29052-01</strain>
    </source>
</reference>
<dbReference type="HAMAP" id="MF_01974">
    <property type="entry name" value="MetAP_1"/>
    <property type="match status" value="1"/>
</dbReference>
<comment type="cofactor">
    <cofactor evidence="6">
        <name>Co(2+)</name>
        <dbReference type="ChEBI" id="CHEBI:48828"/>
    </cofactor>
    <cofactor evidence="6">
        <name>Zn(2+)</name>
        <dbReference type="ChEBI" id="CHEBI:29105"/>
    </cofactor>
    <cofactor evidence="6">
        <name>Mn(2+)</name>
        <dbReference type="ChEBI" id="CHEBI:29035"/>
    </cofactor>
    <cofactor evidence="6">
        <name>Fe(2+)</name>
        <dbReference type="ChEBI" id="CHEBI:29033"/>
    </cofactor>
    <text evidence="6">Binds 2 divalent metal cations per subunit. Has a high-affinity and a low affinity metal-binding site. The true nature of the physiological cofactor is under debate. The enzyme is active with cobalt, zinc, manganese or divalent iron ions. Most likely, methionine aminopeptidases function as mononuclear Fe(2+)-metalloproteases under physiological conditions, and the catalytically relevant metal-binding site has been assigned to the histidine-containing high-affinity site.</text>
</comment>
<dbReference type="PANTHER" id="PTHR43330:SF27">
    <property type="entry name" value="METHIONINE AMINOPEPTIDASE"/>
    <property type="match status" value="1"/>
</dbReference>
<evidence type="ECO:0000313" key="9">
    <source>
        <dbReference type="EMBL" id="GFK95651.1"/>
    </source>
</evidence>
<feature type="binding site" evidence="6">
    <location>
        <position position="238"/>
    </location>
    <ligand>
        <name>a divalent metal cation</name>
        <dbReference type="ChEBI" id="CHEBI:60240"/>
        <label>2</label>
        <note>catalytic</note>
    </ligand>
</feature>
<dbReference type="CDD" id="cd01086">
    <property type="entry name" value="MetAP1"/>
    <property type="match status" value="1"/>
</dbReference>
<evidence type="ECO:0000256" key="7">
    <source>
        <dbReference type="RuleBase" id="RU003653"/>
    </source>
</evidence>
<keyword evidence="4 6" id="KW-0479">Metal-binding</keyword>
<evidence type="ECO:0000313" key="10">
    <source>
        <dbReference type="Proteomes" id="UP000494245"/>
    </source>
</evidence>
<sequence length="257" mass="27947">MKKFRGIYVKNDAEISVMRQAGGIVASILDELEKAVRPGVKTMLFEEMALGLCDQYGVKPAFKGYLGYPFALCCSVNEEVVHGFPSQRELCEGDIVSFDMGVILSGFYGDSARTVPVGEISEEAKKLLAVTEESLRLGIDQVQAEGNLYDVSLAIQKHVESQGYSVVRRFVGHGIGRNLHEKPEVPNFVPKGANPVVLKPGMTLAIEPMVTMGGPEVEILADKWTAVTKDRSLAAHCEHTVVVTADGPKILSQRLEA</sequence>
<dbReference type="GO" id="GO:0046872">
    <property type="term" value="F:metal ion binding"/>
    <property type="evidence" value="ECO:0007669"/>
    <property type="project" value="UniProtKB-UniRule"/>
</dbReference>
<comment type="subunit">
    <text evidence="6">Monomer.</text>
</comment>
<comment type="catalytic activity">
    <reaction evidence="6 7">
        <text>Release of N-terminal amino acids, preferentially methionine, from peptides and arylamides.</text>
        <dbReference type="EC" id="3.4.11.18"/>
    </reaction>
</comment>
<dbReference type="NCBIfam" id="TIGR00500">
    <property type="entry name" value="met_pdase_I"/>
    <property type="match status" value="1"/>
</dbReference>
<gene>
    <name evidence="6 9" type="primary">map</name>
    <name evidence="9" type="ORF">NNJEOMEG_03519</name>
</gene>
<proteinExistence type="inferred from homology"/>
<dbReference type="InterPro" id="IPR001714">
    <property type="entry name" value="Pept_M24_MAP"/>
</dbReference>
<dbReference type="InterPro" id="IPR000994">
    <property type="entry name" value="Pept_M24"/>
</dbReference>
<dbReference type="GO" id="GO:0004239">
    <property type="term" value="F:initiator methionyl aminopeptidase activity"/>
    <property type="evidence" value="ECO:0007669"/>
    <property type="project" value="UniProtKB-UniRule"/>
</dbReference>
<evidence type="ECO:0000259" key="8">
    <source>
        <dbReference type="Pfam" id="PF00557"/>
    </source>
</evidence>
<dbReference type="InterPro" id="IPR002467">
    <property type="entry name" value="Pept_M24A_MAP1"/>
</dbReference>
<evidence type="ECO:0000256" key="2">
    <source>
        <dbReference type="ARBA" id="ARBA00022438"/>
    </source>
</evidence>
<comment type="function">
    <text evidence="1 6">Removes the N-terminal methionine from nascent proteins. The N-terminal methionine is often cleaved when the second residue in the primary sequence is small and uncharged (Met-Ala-, Cys, Gly, Pro, Ser, Thr, or Val). Requires deformylation of the N(alpha)-formylated initiator methionine before it can be hydrolyzed.</text>
</comment>
<feature type="binding site" evidence="6">
    <location>
        <position position="180"/>
    </location>
    <ligand>
        <name>substrate</name>
    </ligand>
</feature>
<keyword evidence="5 6" id="KW-0378">Hydrolase</keyword>
<dbReference type="Gene3D" id="3.90.230.10">
    <property type="entry name" value="Creatinase/methionine aminopeptidase superfamily"/>
    <property type="match status" value="1"/>
</dbReference>
<protein>
    <recommendedName>
        <fullName evidence="6 7">Methionine aminopeptidase</fullName>
        <shortName evidence="6">MAP</shortName>
        <shortName evidence="6">MetAP</shortName>
        <ecNumber evidence="6 7">3.4.11.18</ecNumber>
    </recommendedName>
    <alternativeName>
        <fullName evidence="6">Peptidase M</fullName>
    </alternativeName>
</protein>
<feature type="binding site" evidence="6">
    <location>
        <position position="99"/>
    </location>
    <ligand>
        <name>a divalent metal cation</name>
        <dbReference type="ChEBI" id="CHEBI:60240"/>
        <label>1</label>
    </ligand>
</feature>
<feature type="binding site" evidence="6">
    <location>
        <position position="207"/>
    </location>
    <ligand>
        <name>a divalent metal cation</name>
        <dbReference type="ChEBI" id="CHEBI:60240"/>
        <label>2</label>
        <note>catalytic</note>
    </ligand>
</feature>
<evidence type="ECO:0000256" key="3">
    <source>
        <dbReference type="ARBA" id="ARBA00022670"/>
    </source>
</evidence>
<feature type="binding site" evidence="6">
    <location>
        <position position="110"/>
    </location>
    <ligand>
        <name>a divalent metal cation</name>
        <dbReference type="ChEBI" id="CHEBI:60240"/>
        <label>1</label>
    </ligand>
</feature>
<dbReference type="EMBL" id="BLTE01000020">
    <property type="protein sequence ID" value="GFK95651.1"/>
    <property type="molecule type" value="Genomic_DNA"/>
</dbReference>
<comment type="similarity">
    <text evidence="6">Belongs to the peptidase M24A family. Methionine aminopeptidase type 1 subfamily.</text>
</comment>
<dbReference type="InterPro" id="IPR036005">
    <property type="entry name" value="Creatinase/aminopeptidase-like"/>
</dbReference>
<evidence type="ECO:0000256" key="6">
    <source>
        <dbReference type="HAMAP-Rule" id="MF_01974"/>
    </source>
</evidence>
<dbReference type="RefSeq" id="WP_173086795.1">
    <property type="nucleotide sequence ID" value="NZ_BLTE01000020.1"/>
</dbReference>